<dbReference type="PANTHER" id="PTHR24096:SF149">
    <property type="entry name" value="AMP-BINDING DOMAIN-CONTAINING PROTEIN-RELATED"/>
    <property type="match status" value="1"/>
</dbReference>
<keyword evidence="5" id="KW-1185">Reference proteome</keyword>
<reference evidence="4 5" key="1">
    <citation type="journal article" date="2019" name="Environ. Microbiol.">
        <title>At the nexus of three kingdoms: the genome of the mycorrhizal fungus Gigaspora margarita provides insights into plant, endobacterial and fungal interactions.</title>
        <authorList>
            <person name="Venice F."/>
            <person name="Ghignone S."/>
            <person name="Salvioli di Fossalunga A."/>
            <person name="Amselem J."/>
            <person name="Novero M."/>
            <person name="Xianan X."/>
            <person name="Sedzielewska Toro K."/>
            <person name="Morin E."/>
            <person name="Lipzen A."/>
            <person name="Grigoriev I.V."/>
            <person name="Henrissat B."/>
            <person name="Martin F.M."/>
            <person name="Bonfante P."/>
        </authorList>
    </citation>
    <scope>NUCLEOTIDE SEQUENCE [LARGE SCALE GENOMIC DNA]</scope>
    <source>
        <strain evidence="4 5">BEG34</strain>
    </source>
</reference>
<feature type="domain" description="AMP-dependent synthetase/ligase" evidence="3">
    <location>
        <begin position="31"/>
        <end position="381"/>
    </location>
</feature>
<dbReference type="Gene3D" id="3.40.50.12780">
    <property type="entry name" value="N-terminal domain of ligase-like"/>
    <property type="match status" value="1"/>
</dbReference>
<accession>A0A8H4EUE3</accession>
<dbReference type="InterPro" id="IPR042099">
    <property type="entry name" value="ANL_N_sf"/>
</dbReference>
<evidence type="ECO:0000256" key="1">
    <source>
        <dbReference type="ARBA" id="ARBA00006432"/>
    </source>
</evidence>
<protein>
    <submittedName>
        <fullName evidence="4">Acetyl-CoA synthetase-like protein</fullName>
    </submittedName>
</protein>
<sequence length="416" mass="45499">MIFKSKYPDINVPQVGIYHYVTSNPNKISDDKTVYIDGITGKGYTYGEVKYESKKFAAGLQDKLGFKRGDVLAICSPNQIDYPIVLLGTIAAGGKVTTADPKYKASELSYQLTNSGASVLIVHPEYIETGIEASIEAKIPISRVLLFGDKEIKGYKPYRSILIGNRKIVPISYTPEEAKITTAYLPYSSGTTGKQKGIELTHSNITANLAQLINANCNLGPHSIIMGILPLYHVYSLTCILNGTLIHGATLIILPSFNVETFGESIQKYKINHIYAVPPIILQLVNNPVIHNYDLSSVKMIVTGAAPLSDELAKKWFEMFKIPTLQAYGLTETSPVLNYPDTINLNNAFPGSIGPLLPNVKAKLLSEDGLELGYNELGDLWGYLNNKEATAAVFDKDGFFNTGDIASVDEQGILYC</sequence>
<keyword evidence="2" id="KW-0436">Ligase</keyword>
<proteinExistence type="inferred from homology"/>
<evidence type="ECO:0000313" key="4">
    <source>
        <dbReference type="EMBL" id="KAF0554942.1"/>
    </source>
</evidence>
<organism evidence="4 5">
    <name type="scientific">Gigaspora margarita</name>
    <dbReference type="NCBI Taxonomy" id="4874"/>
    <lineage>
        <taxon>Eukaryota</taxon>
        <taxon>Fungi</taxon>
        <taxon>Fungi incertae sedis</taxon>
        <taxon>Mucoromycota</taxon>
        <taxon>Glomeromycotina</taxon>
        <taxon>Glomeromycetes</taxon>
        <taxon>Diversisporales</taxon>
        <taxon>Gigasporaceae</taxon>
        <taxon>Gigaspora</taxon>
    </lineage>
</organism>
<comment type="similarity">
    <text evidence="1">Belongs to the ATP-dependent AMP-binding enzyme family.</text>
</comment>
<dbReference type="SUPFAM" id="SSF56801">
    <property type="entry name" value="Acetyl-CoA synthetase-like"/>
    <property type="match status" value="1"/>
</dbReference>
<dbReference type="PANTHER" id="PTHR24096">
    <property type="entry name" value="LONG-CHAIN-FATTY-ACID--COA LIGASE"/>
    <property type="match status" value="1"/>
</dbReference>
<dbReference type="EMBL" id="WTPW01000045">
    <property type="protein sequence ID" value="KAF0554942.1"/>
    <property type="molecule type" value="Genomic_DNA"/>
</dbReference>
<dbReference type="AlphaFoldDB" id="A0A8H4EUE3"/>
<dbReference type="InterPro" id="IPR000873">
    <property type="entry name" value="AMP-dep_synth/lig_dom"/>
</dbReference>
<dbReference type="GO" id="GO:0016405">
    <property type="term" value="F:CoA-ligase activity"/>
    <property type="evidence" value="ECO:0007669"/>
    <property type="project" value="TreeGrafter"/>
</dbReference>
<name>A0A8H4EUE3_GIGMA</name>
<dbReference type="OrthoDB" id="10253115at2759"/>
<evidence type="ECO:0000256" key="2">
    <source>
        <dbReference type="ARBA" id="ARBA00022598"/>
    </source>
</evidence>
<comment type="caution">
    <text evidence="4">The sequence shown here is derived from an EMBL/GenBank/DDBJ whole genome shotgun (WGS) entry which is preliminary data.</text>
</comment>
<dbReference type="Pfam" id="PF00501">
    <property type="entry name" value="AMP-binding"/>
    <property type="match status" value="1"/>
</dbReference>
<gene>
    <name evidence="4" type="ORF">F8M41_018303</name>
</gene>
<evidence type="ECO:0000259" key="3">
    <source>
        <dbReference type="Pfam" id="PF00501"/>
    </source>
</evidence>
<evidence type="ECO:0000313" key="5">
    <source>
        <dbReference type="Proteomes" id="UP000439903"/>
    </source>
</evidence>
<dbReference type="Proteomes" id="UP000439903">
    <property type="component" value="Unassembled WGS sequence"/>
</dbReference>